<evidence type="ECO:0000256" key="10">
    <source>
        <dbReference type="ARBA" id="ARBA00022840"/>
    </source>
</evidence>
<dbReference type="Pfam" id="PF00072">
    <property type="entry name" value="Response_reg"/>
    <property type="match status" value="1"/>
</dbReference>
<dbReference type="PROSITE" id="PS50112">
    <property type="entry name" value="PAS"/>
    <property type="match status" value="3"/>
</dbReference>
<evidence type="ECO:0000259" key="21">
    <source>
        <dbReference type="PROSITE" id="PS50112"/>
    </source>
</evidence>
<dbReference type="EMBL" id="QPID01000002">
    <property type="protein sequence ID" value="RCU51681.1"/>
    <property type="molecule type" value="Genomic_DNA"/>
</dbReference>
<dbReference type="PROSITE" id="PS50110">
    <property type="entry name" value="RESPONSE_REGULATORY"/>
    <property type="match status" value="1"/>
</dbReference>
<dbReference type="PROSITE" id="PS50109">
    <property type="entry name" value="HIS_KIN"/>
    <property type="match status" value="1"/>
</dbReference>
<dbReference type="InterPro" id="IPR013655">
    <property type="entry name" value="PAS_fold_3"/>
</dbReference>
<dbReference type="InterPro" id="IPR035965">
    <property type="entry name" value="PAS-like_dom_sf"/>
</dbReference>
<dbReference type="SUPFAM" id="SSF158472">
    <property type="entry name" value="HAMP domain-like"/>
    <property type="match status" value="1"/>
</dbReference>
<dbReference type="FunFam" id="3.30.565.10:FF:000010">
    <property type="entry name" value="Sensor histidine kinase RcsC"/>
    <property type="match status" value="1"/>
</dbReference>
<dbReference type="CDD" id="cd00082">
    <property type="entry name" value="HisKA"/>
    <property type="match status" value="1"/>
</dbReference>
<evidence type="ECO:0000259" key="20">
    <source>
        <dbReference type="PROSITE" id="PS50110"/>
    </source>
</evidence>
<dbReference type="SMART" id="SM00091">
    <property type="entry name" value="PAS"/>
    <property type="match status" value="3"/>
</dbReference>
<dbReference type="InterPro" id="IPR036097">
    <property type="entry name" value="HisK_dim/P_sf"/>
</dbReference>
<evidence type="ECO:0000259" key="19">
    <source>
        <dbReference type="PROSITE" id="PS50109"/>
    </source>
</evidence>
<evidence type="ECO:0000256" key="12">
    <source>
        <dbReference type="ARBA" id="ARBA00023012"/>
    </source>
</evidence>
<evidence type="ECO:0000256" key="11">
    <source>
        <dbReference type="ARBA" id="ARBA00022989"/>
    </source>
</evidence>
<evidence type="ECO:0000256" key="2">
    <source>
        <dbReference type="ARBA" id="ARBA00004651"/>
    </source>
</evidence>
<dbReference type="Gene3D" id="6.10.340.10">
    <property type="match status" value="1"/>
</dbReference>
<dbReference type="SUPFAM" id="SSF55874">
    <property type="entry name" value="ATPase domain of HSP90 chaperone/DNA topoisomerase II/histidine kinase"/>
    <property type="match status" value="1"/>
</dbReference>
<evidence type="ECO:0000256" key="18">
    <source>
        <dbReference type="SAM" id="Phobius"/>
    </source>
</evidence>
<dbReference type="SUPFAM" id="SSF47226">
    <property type="entry name" value="Histidine-containing phosphotransfer domain, HPT domain"/>
    <property type="match status" value="1"/>
</dbReference>
<dbReference type="InterPro" id="IPR000014">
    <property type="entry name" value="PAS"/>
</dbReference>
<evidence type="ECO:0000256" key="17">
    <source>
        <dbReference type="PROSITE-ProRule" id="PRU00169"/>
    </source>
</evidence>
<organism evidence="25 26">
    <name type="scientific">Corallincola holothuriorum</name>
    <dbReference type="NCBI Taxonomy" id="2282215"/>
    <lineage>
        <taxon>Bacteria</taxon>
        <taxon>Pseudomonadati</taxon>
        <taxon>Pseudomonadota</taxon>
        <taxon>Gammaproteobacteria</taxon>
        <taxon>Alteromonadales</taxon>
        <taxon>Psychromonadaceae</taxon>
        <taxon>Corallincola</taxon>
    </lineage>
</organism>
<evidence type="ECO:0000256" key="5">
    <source>
        <dbReference type="ARBA" id="ARBA00022553"/>
    </source>
</evidence>
<evidence type="ECO:0000256" key="13">
    <source>
        <dbReference type="ARBA" id="ARBA00023136"/>
    </source>
</evidence>
<dbReference type="OrthoDB" id="9810730at2"/>
<dbReference type="SMART" id="SM00388">
    <property type="entry name" value="HisKA"/>
    <property type="match status" value="1"/>
</dbReference>
<dbReference type="SUPFAM" id="SSF52172">
    <property type="entry name" value="CheY-like"/>
    <property type="match status" value="1"/>
</dbReference>
<dbReference type="Pfam" id="PF01627">
    <property type="entry name" value="Hpt"/>
    <property type="match status" value="1"/>
</dbReference>
<evidence type="ECO:0000259" key="22">
    <source>
        <dbReference type="PROSITE" id="PS50113"/>
    </source>
</evidence>
<feature type="domain" description="HPt" evidence="24">
    <location>
        <begin position="1224"/>
        <end position="1317"/>
    </location>
</feature>
<evidence type="ECO:0000256" key="7">
    <source>
        <dbReference type="ARBA" id="ARBA00022692"/>
    </source>
</evidence>
<dbReference type="PROSITE" id="PS50894">
    <property type="entry name" value="HPT"/>
    <property type="match status" value="1"/>
</dbReference>
<feature type="domain" description="PAS" evidence="21">
    <location>
        <begin position="649"/>
        <end position="724"/>
    </location>
</feature>
<accession>A0A368NQX8</accession>
<evidence type="ECO:0000256" key="4">
    <source>
        <dbReference type="ARBA" id="ARBA00022475"/>
    </source>
</evidence>
<dbReference type="InterPro" id="IPR003661">
    <property type="entry name" value="HisK_dim/P_dom"/>
</dbReference>
<dbReference type="SUPFAM" id="SSF55785">
    <property type="entry name" value="PYP-like sensor domain (PAS domain)"/>
    <property type="match status" value="3"/>
</dbReference>
<protein>
    <recommendedName>
        <fullName evidence="15">Sensory/regulatory protein RpfC</fullName>
        <ecNumber evidence="3">2.7.13.3</ecNumber>
    </recommendedName>
</protein>
<dbReference type="Gene3D" id="3.30.450.20">
    <property type="entry name" value="PAS domain"/>
    <property type="match status" value="4"/>
</dbReference>
<dbReference type="Pfam" id="PF00512">
    <property type="entry name" value="HisKA"/>
    <property type="match status" value="1"/>
</dbReference>
<keyword evidence="8" id="KW-0547">Nucleotide-binding</keyword>
<evidence type="ECO:0000256" key="16">
    <source>
        <dbReference type="PROSITE-ProRule" id="PRU00110"/>
    </source>
</evidence>
<evidence type="ECO:0000256" key="9">
    <source>
        <dbReference type="ARBA" id="ARBA00022777"/>
    </source>
</evidence>
<dbReference type="SUPFAM" id="SSF47384">
    <property type="entry name" value="Homodimeric domain of signal transducing histidine kinase"/>
    <property type="match status" value="1"/>
</dbReference>
<name>A0A368NQX8_9GAMM</name>
<feature type="domain" description="PAC" evidence="22">
    <location>
        <begin position="595"/>
        <end position="648"/>
    </location>
</feature>
<comment type="subunit">
    <text evidence="14">At low DSF concentrations, interacts with RpfF.</text>
</comment>
<keyword evidence="12" id="KW-0902">Two-component regulatory system</keyword>
<dbReference type="CDD" id="cd06225">
    <property type="entry name" value="HAMP"/>
    <property type="match status" value="1"/>
</dbReference>
<dbReference type="SMART" id="SM00448">
    <property type="entry name" value="REC"/>
    <property type="match status" value="1"/>
</dbReference>
<keyword evidence="5 17" id="KW-0597">Phosphoprotein</keyword>
<dbReference type="SMART" id="SM00086">
    <property type="entry name" value="PAC"/>
    <property type="match status" value="4"/>
</dbReference>
<dbReference type="Gene3D" id="3.30.565.10">
    <property type="entry name" value="Histidine kinase-like ATPase, C-terminal domain"/>
    <property type="match status" value="1"/>
</dbReference>
<evidence type="ECO:0000313" key="25">
    <source>
        <dbReference type="EMBL" id="RCU51681.1"/>
    </source>
</evidence>
<evidence type="ECO:0000313" key="26">
    <source>
        <dbReference type="Proteomes" id="UP000252558"/>
    </source>
</evidence>
<comment type="subcellular location">
    <subcellularLocation>
        <location evidence="2">Cell membrane</location>
        <topology evidence="2">Multi-pass membrane protein</topology>
    </subcellularLocation>
</comment>
<keyword evidence="9" id="KW-0418">Kinase</keyword>
<dbReference type="PANTHER" id="PTHR45339:SF1">
    <property type="entry name" value="HYBRID SIGNAL TRANSDUCTION HISTIDINE KINASE J"/>
    <property type="match status" value="1"/>
</dbReference>
<dbReference type="SMART" id="SM00073">
    <property type="entry name" value="HPT"/>
    <property type="match status" value="1"/>
</dbReference>
<dbReference type="InterPro" id="IPR000700">
    <property type="entry name" value="PAS-assoc_C"/>
</dbReference>
<evidence type="ECO:0000256" key="8">
    <source>
        <dbReference type="ARBA" id="ARBA00022741"/>
    </source>
</evidence>
<evidence type="ECO:0000256" key="1">
    <source>
        <dbReference type="ARBA" id="ARBA00000085"/>
    </source>
</evidence>
<sequence length="1400" mass="156520">MKLRNLFLFGVGSIVLLSLVSVGLLTAAAYREALLEQTELRLSTLADSQAKRIEAYLRQSRERVALIASRTQLRRSLLTYNNTGDTQELIRIRRILKDAQFTLPDLFAVSVLDLKGRLVASSNEGLIGRNMAEHRAFIIGSSRVQTGIYEREGGLILNLLSAPLVLESDFLGVILVHSRVSGVFDVSSDYSHLGESGETLVISYNKEGKPVYLTPRRFVPSKVLVEIASDDESSPEMLALAGQEQFIEQATGYHGLPVVAAVRYLAEADWGLVVTLNHEEAFASHAAMTNRLLIIAGTVLPLALLLIIIVVRRVTKPLLGLTKVAAGIKLGNYDQRVTATGALEVRLLADTFNQMADSMTKLNRELNDSNLQLEDVLGQRTAELELMTRAEQQGRALLEASPDAILVVNHEGVITVANERAIQRFGYRHDELVSGSVEMLIPFNRRVQHSSWMAQYFADPRMRTMGAGLDILAMCKNGAMFPAEISLSPIELEQAKLVLVTIRDITEQKLSQEALLESEHRLNLAMTASNDGIWDWQIQTGEVYFSPRWYGMLGYQPGELPNVLETFSHLMHDDDRDATFEAVQAVIDNPELRNYQREFRMRTKQGGYRWILARGSVTERNEQGEALRMVGTHIDITSRKAVEEAMRESERKVSLLMSNLPGIAYRCANDTHWTMEYLSPAFHKVTGYATERFVMGGDSQFSEIIHQQDRDRVWAEVQGAVAKREQYTVEYRILHADGSYRWLWEQGAGVFDENGKLQALEGFMMDDTQRRHAQDQLYRLNEELEDRVRLRTSELKHTNEALLGAKQEAEKANRAKSEFLANMSHEIRTPMNAILGLSQLALSTSLDERQKDYVSKIWGASNSLLDIINDILDFSKIEAGKMDLEDAPFYVEDVIENASSVVQLKIQEKGLKLNVDIGQDVPDRMMGDSLRIGQVLINLINNAVKFTSEGSISIKVTNLRGSEAETYLQFAVTDTGIGISAAQCELLFKAFTQADSSTTRKYGGTGLGLTISRRLVEMMGGEIWVQSEPDKGSTFFFTIRGSNEILVEESALESYADDRILRDILHNKQVLLVEDNQINQQVAQEMLRLVGIDVSIANHGQEALTLLDKHQFDAVLMDVQMPVLDGYEATRALRKIPRFAELPVIAMTANAMAGDREKCLASGMNDHISKPVLQEDLYRTLALWIDPDRALASSLEAGAGDRPSREAEEVVLDADFGLRQMSGNKKAWHSTLDIFARDYQEVVGRLRAFEQQQNWQEAERVAHTLKGVAANLGMTKLAAISAVFEANYGQQNAATAQAFDDLTKAVADVMAEIERLQLEQSVPASLPDEQTNEVDVALLWQTLRQKLQDNDFIADDELDQLATALPEQQEDFELLRQHIDSFDYEQALLVADKLLAGLSS</sequence>
<feature type="domain" description="Response regulatory" evidence="20">
    <location>
        <begin position="1069"/>
        <end position="1185"/>
    </location>
</feature>
<proteinExistence type="predicted"/>
<feature type="transmembrane region" description="Helical" evidence="18">
    <location>
        <begin position="292"/>
        <end position="311"/>
    </location>
</feature>
<feature type="domain" description="PAC" evidence="22">
    <location>
        <begin position="467"/>
        <end position="517"/>
    </location>
</feature>
<dbReference type="RefSeq" id="WP_114337110.1">
    <property type="nucleotide sequence ID" value="NZ_QPID01000002.1"/>
</dbReference>
<dbReference type="GO" id="GO:0005886">
    <property type="term" value="C:plasma membrane"/>
    <property type="evidence" value="ECO:0007669"/>
    <property type="project" value="UniProtKB-SubCell"/>
</dbReference>
<gene>
    <name evidence="25" type="ORF">DU002_04200</name>
</gene>
<keyword evidence="26" id="KW-1185">Reference proteome</keyword>
<dbReference type="InterPro" id="IPR001610">
    <property type="entry name" value="PAC"/>
</dbReference>
<dbReference type="Pfam" id="PF02518">
    <property type="entry name" value="HATPase_c"/>
    <property type="match status" value="1"/>
</dbReference>
<dbReference type="PROSITE" id="PS50113">
    <property type="entry name" value="PAC"/>
    <property type="match status" value="3"/>
</dbReference>
<feature type="domain" description="HAMP" evidence="23">
    <location>
        <begin position="312"/>
        <end position="364"/>
    </location>
</feature>
<dbReference type="GO" id="GO:0000155">
    <property type="term" value="F:phosphorelay sensor kinase activity"/>
    <property type="evidence" value="ECO:0007669"/>
    <property type="project" value="InterPro"/>
</dbReference>
<dbReference type="CDD" id="cd17546">
    <property type="entry name" value="REC_hyHK_CKI1_RcsC-like"/>
    <property type="match status" value="1"/>
</dbReference>
<dbReference type="NCBIfam" id="TIGR00229">
    <property type="entry name" value="sensory_box"/>
    <property type="match status" value="3"/>
</dbReference>
<dbReference type="EC" id="2.7.13.3" evidence="3"/>
<dbReference type="FunFam" id="1.10.287.130:FF:000002">
    <property type="entry name" value="Two-component osmosensing histidine kinase"/>
    <property type="match status" value="1"/>
</dbReference>
<keyword evidence="10" id="KW-0067">ATP-binding</keyword>
<dbReference type="InterPro" id="IPR036641">
    <property type="entry name" value="HPT_dom_sf"/>
</dbReference>
<dbReference type="GO" id="GO:0005524">
    <property type="term" value="F:ATP binding"/>
    <property type="evidence" value="ECO:0007669"/>
    <property type="project" value="UniProtKB-KW"/>
</dbReference>
<dbReference type="InterPro" id="IPR004358">
    <property type="entry name" value="Sig_transdc_His_kin-like_C"/>
</dbReference>
<dbReference type="InterPro" id="IPR001789">
    <property type="entry name" value="Sig_transdc_resp-reg_receiver"/>
</dbReference>
<feature type="domain" description="PAS" evidence="21">
    <location>
        <begin position="518"/>
        <end position="590"/>
    </location>
</feature>
<evidence type="ECO:0000256" key="14">
    <source>
        <dbReference type="ARBA" id="ARBA00064003"/>
    </source>
</evidence>
<keyword evidence="4" id="KW-1003">Cell membrane</keyword>
<dbReference type="InterPro" id="IPR008207">
    <property type="entry name" value="Sig_transdc_His_kin_Hpt_dom"/>
</dbReference>
<dbReference type="InterPro" id="IPR005467">
    <property type="entry name" value="His_kinase_dom"/>
</dbReference>
<feature type="domain" description="PAS" evidence="21">
    <location>
        <begin position="390"/>
        <end position="442"/>
    </location>
</feature>
<dbReference type="CDD" id="cd00130">
    <property type="entry name" value="PAS"/>
    <property type="match status" value="3"/>
</dbReference>
<dbReference type="Gene3D" id="1.10.287.130">
    <property type="match status" value="1"/>
</dbReference>
<feature type="domain" description="Histidine kinase" evidence="19">
    <location>
        <begin position="822"/>
        <end position="1043"/>
    </location>
</feature>
<evidence type="ECO:0000256" key="6">
    <source>
        <dbReference type="ARBA" id="ARBA00022679"/>
    </source>
</evidence>
<dbReference type="SMART" id="SM00304">
    <property type="entry name" value="HAMP"/>
    <property type="match status" value="1"/>
</dbReference>
<comment type="caution">
    <text evidence="25">The sequence shown here is derived from an EMBL/GenBank/DDBJ whole genome shotgun (WGS) entry which is preliminary data.</text>
</comment>
<feature type="modified residue" description="4-aspartylphosphate" evidence="17">
    <location>
        <position position="1118"/>
    </location>
</feature>
<reference evidence="25 26" key="1">
    <citation type="submission" date="2018-07" db="EMBL/GenBank/DDBJ databases">
        <title>Corallincola holothuriorum sp. nov., a new facultative anaerobe isolated from sea cucumber Apostichopus japonicus.</title>
        <authorList>
            <person name="Xia H."/>
        </authorList>
    </citation>
    <scope>NUCLEOTIDE SEQUENCE [LARGE SCALE GENOMIC DNA]</scope>
    <source>
        <strain evidence="25 26">C4</strain>
    </source>
</reference>
<keyword evidence="6" id="KW-0808">Transferase</keyword>
<dbReference type="PRINTS" id="PR00344">
    <property type="entry name" value="BCTRLSENSOR"/>
</dbReference>
<feature type="modified residue" description="Phosphohistidine" evidence="16">
    <location>
        <position position="1263"/>
    </location>
</feature>
<evidence type="ECO:0000256" key="15">
    <source>
        <dbReference type="ARBA" id="ARBA00068150"/>
    </source>
</evidence>
<dbReference type="CDD" id="cd00088">
    <property type="entry name" value="HPT"/>
    <property type="match status" value="1"/>
</dbReference>
<dbReference type="PROSITE" id="PS50885">
    <property type="entry name" value="HAMP"/>
    <property type="match status" value="1"/>
</dbReference>
<evidence type="ECO:0000259" key="23">
    <source>
        <dbReference type="PROSITE" id="PS50885"/>
    </source>
</evidence>
<dbReference type="Pfam" id="PF13426">
    <property type="entry name" value="PAS_9"/>
    <property type="match status" value="1"/>
</dbReference>
<evidence type="ECO:0000256" key="3">
    <source>
        <dbReference type="ARBA" id="ARBA00012438"/>
    </source>
</evidence>
<evidence type="ECO:0000259" key="24">
    <source>
        <dbReference type="PROSITE" id="PS50894"/>
    </source>
</evidence>
<dbReference type="CDD" id="cd16922">
    <property type="entry name" value="HATPase_EvgS-ArcB-TorS-like"/>
    <property type="match status" value="1"/>
</dbReference>
<dbReference type="InterPro" id="IPR003594">
    <property type="entry name" value="HATPase_dom"/>
</dbReference>
<keyword evidence="7 18" id="KW-0812">Transmembrane</keyword>
<keyword evidence="13 18" id="KW-0472">Membrane</keyword>
<dbReference type="Pfam" id="PF08447">
    <property type="entry name" value="PAS_3"/>
    <property type="match status" value="2"/>
</dbReference>
<feature type="transmembrane region" description="Helical" evidence="18">
    <location>
        <begin position="6"/>
        <end position="30"/>
    </location>
</feature>
<dbReference type="InterPro" id="IPR036890">
    <property type="entry name" value="HATPase_C_sf"/>
</dbReference>
<comment type="catalytic activity">
    <reaction evidence="1">
        <text>ATP + protein L-histidine = ADP + protein N-phospho-L-histidine.</text>
        <dbReference type="EC" id="2.7.13.3"/>
    </reaction>
</comment>
<feature type="domain" description="PAC" evidence="22">
    <location>
        <begin position="727"/>
        <end position="779"/>
    </location>
</feature>
<dbReference type="PANTHER" id="PTHR45339">
    <property type="entry name" value="HYBRID SIGNAL TRANSDUCTION HISTIDINE KINASE J"/>
    <property type="match status" value="1"/>
</dbReference>
<dbReference type="InterPro" id="IPR011006">
    <property type="entry name" value="CheY-like_superfamily"/>
</dbReference>
<keyword evidence="11 18" id="KW-1133">Transmembrane helix</keyword>
<dbReference type="Proteomes" id="UP000252558">
    <property type="component" value="Unassembled WGS sequence"/>
</dbReference>
<dbReference type="SMART" id="SM00387">
    <property type="entry name" value="HATPase_c"/>
    <property type="match status" value="1"/>
</dbReference>
<dbReference type="Gene3D" id="3.40.50.2300">
    <property type="match status" value="1"/>
</dbReference>
<dbReference type="Pfam" id="PF00672">
    <property type="entry name" value="HAMP"/>
    <property type="match status" value="1"/>
</dbReference>
<dbReference type="Gene3D" id="1.20.120.160">
    <property type="entry name" value="HPT domain"/>
    <property type="match status" value="1"/>
</dbReference>
<dbReference type="InterPro" id="IPR003660">
    <property type="entry name" value="HAMP_dom"/>
</dbReference>